<dbReference type="InterPro" id="IPR016181">
    <property type="entry name" value="Acyl_CoA_acyltransferase"/>
</dbReference>
<dbReference type="EMBL" id="CP025706">
    <property type="protein sequence ID" value="AXB04148.1"/>
    <property type="molecule type" value="Genomic_DNA"/>
</dbReference>
<dbReference type="Pfam" id="PF00583">
    <property type="entry name" value="Acetyltransf_1"/>
    <property type="match status" value="1"/>
</dbReference>
<dbReference type="PROSITE" id="PS51186">
    <property type="entry name" value="GNAT"/>
    <property type="match status" value="1"/>
</dbReference>
<dbReference type="InterPro" id="IPR000182">
    <property type="entry name" value="GNAT_dom"/>
</dbReference>
<evidence type="ECO:0000313" key="2">
    <source>
        <dbReference type="EMBL" id="AXB04148.1"/>
    </source>
</evidence>
<dbReference type="GO" id="GO:0016747">
    <property type="term" value="F:acyltransferase activity, transferring groups other than amino-acyl groups"/>
    <property type="evidence" value="ECO:0007669"/>
    <property type="project" value="InterPro"/>
</dbReference>
<dbReference type="Proteomes" id="UP000886939">
    <property type="component" value="Unassembled WGS sequence"/>
</dbReference>
<proteinExistence type="predicted"/>
<accession>A0A3S7P3J8</accession>
<evidence type="ECO:0000313" key="3">
    <source>
        <dbReference type="EMBL" id="GJA40118.1"/>
    </source>
</evidence>
<dbReference type="AlphaFoldDB" id="A0A3S7P3J8"/>
<dbReference type="Proteomes" id="UP000266778">
    <property type="component" value="Chromosome"/>
</dbReference>
<dbReference type="CDD" id="cd04301">
    <property type="entry name" value="NAT_SF"/>
    <property type="match status" value="1"/>
</dbReference>
<protein>
    <submittedName>
        <fullName evidence="2">N-acetyltransferase</fullName>
    </submittedName>
</protein>
<organism evidence="2 4">
    <name type="scientific">Aeromonas caviae</name>
    <name type="common">Aeromonas punctata</name>
    <dbReference type="NCBI Taxonomy" id="648"/>
    <lineage>
        <taxon>Bacteria</taxon>
        <taxon>Pseudomonadati</taxon>
        <taxon>Pseudomonadota</taxon>
        <taxon>Gammaproteobacteria</taxon>
        <taxon>Aeromonadales</taxon>
        <taxon>Aeromonadaceae</taxon>
        <taxon>Aeromonas</taxon>
    </lineage>
</organism>
<evidence type="ECO:0000259" key="1">
    <source>
        <dbReference type="PROSITE" id="PS51186"/>
    </source>
</evidence>
<dbReference type="SUPFAM" id="SSF55729">
    <property type="entry name" value="Acyl-CoA N-acyltransferases (Nat)"/>
    <property type="match status" value="1"/>
</dbReference>
<dbReference type="RefSeq" id="WP_119196928.1">
    <property type="nucleotide sequence ID" value="NZ_BPNG01000007.1"/>
</dbReference>
<dbReference type="Gene3D" id="3.40.630.30">
    <property type="match status" value="1"/>
</dbReference>
<evidence type="ECO:0000313" key="4">
    <source>
        <dbReference type="Proteomes" id="UP000266778"/>
    </source>
</evidence>
<keyword evidence="2" id="KW-0808">Transferase</keyword>
<gene>
    <name evidence="2" type="ORF">C1C91_03050</name>
    <name evidence="3" type="ORF">KAM343_09140</name>
</gene>
<reference evidence="3" key="2">
    <citation type="submission" date="2021-07" db="EMBL/GenBank/DDBJ databases">
        <title>Draft genome sequence of carbapenem-resistant Aeromonas spp. in Japan.</title>
        <authorList>
            <person name="Maehana S."/>
            <person name="Suzuki M."/>
            <person name="Kitasato H."/>
        </authorList>
    </citation>
    <scope>NUCLEOTIDE SEQUENCE</scope>
    <source>
        <strain evidence="3">KAM343</strain>
    </source>
</reference>
<reference evidence="2" key="1">
    <citation type="journal article" date="2019" name="J Environ">
        <title>Genetic characterization and potential molecular dissemination mechanism of tet (31) gene in Aeromonas caviae from an oxytetracycline wastewater treatment system.</title>
        <authorList>
            <person name="Shi Y."/>
            <person name="Tian Z."/>
            <person name="Leclercq S.O."/>
            <person name="Zhang H."/>
            <person name="Yang M."/>
            <person name="Zhang Y."/>
        </authorList>
    </citation>
    <scope>NUCLEOTIDE SEQUENCE</scope>
    <source>
        <strain evidence="2">T25-39</strain>
    </source>
</reference>
<name>A0A3S7P3J8_AERCA</name>
<sequence>MNILIRPETGADHEAIEAVTVAAFLNAPHTDHNEQLIVRALRQAGALSLSLMAELEGRVVGHLCFSPVTISDGSPHWYGLGPISVSPVLHGKGLGSRLMDAGLAEIKGMGAAGCVVLGDPGFYGRFGFVPEPGLTLPGVPAEYFMARSFGAAMPSGEVCYHPAFVQE</sequence>
<feature type="domain" description="N-acetyltransferase" evidence="1">
    <location>
        <begin position="3"/>
        <end position="150"/>
    </location>
</feature>
<dbReference type="EMBL" id="BPNI01000010">
    <property type="protein sequence ID" value="GJA40118.1"/>
    <property type="molecule type" value="Genomic_DNA"/>
</dbReference>